<keyword evidence="3" id="KW-1185">Reference proteome</keyword>
<evidence type="ECO:0000313" key="3">
    <source>
        <dbReference type="Proteomes" id="UP001560045"/>
    </source>
</evidence>
<evidence type="ECO:0000256" key="1">
    <source>
        <dbReference type="SAM" id="Phobius"/>
    </source>
</evidence>
<organism evidence="2 3">
    <name type="scientific">Geodermatophilus maliterrae</name>
    <dbReference type="NCBI Taxonomy" id="3162531"/>
    <lineage>
        <taxon>Bacteria</taxon>
        <taxon>Bacillati</taxon>
        <taxon>Actinomycetota</taxon>
        <taxon>Actinomycetes</taxon>
        <taxon>Geodermatophilales</taxon>
        <taxon>Geodermatophilaceae</taxon>
        <taxon>Geodermatophilus</taxon>
    </lineage>
</organism>
<keyword evidence="1" id="KW-1133">Transmembrane helix</keyword>
<dbReference type="EMBL" id="JBFNXQ010000021">
    <property type="protein sequence ID" value="MEX5718464.1"/>
    <property type="molecule type" value="Genomic_DNA"/>
</dbReference>
<dbReference type="Proteomes" id="UP001560045">
    <property type="component" value="Unassembled WGS sequence"/>
</dbReference>
<comment type="caution">
    <text evidence="2">The sequence shown here is derived from an EMBL/GenBank/DDBJ whole genome shotgun (WGS) entry which is preliminary data.</text>
</comment>
<reference evidence="2 3" key="1">
    <citation type="submission" date="2024-06" db="EMBL/GenBank/DDBJ databases">
        <title>Draft genome sequence of Geodermatophilus badlandi, a novel member of the Geodermatophilaceae isolated from badland sedimentary rocks in the Red desert, Wyoming, USA.</title>
        <authorList>
            <person name="Ben Tekaya S."/>
            <person name="Nouioui I."/>
            <person name="Flores G.M."/>
            <person name="Shaal M.N."/>
            <person name="Bredoire F."/>
            <person name="Basile F."/>
            <person name="Van Diepen L."/>
            <person name="Ward N.L."/>
        </authorList>
    </citation>
    <scope>NUCLEOTIDE SEQUENCE [LARGE SCALE GENOMIC DNA]</scope>
    <source>
        <strain evidence="2 3">WL48A</strain>
    </source>
</reference>
<dbReference type="RefSeq" id="WP_369205341.1">
    <property type="nucleotide sequence ID" value="NZ_JBFNXQ010000021.1"/>
</dbReference>
<name>A0ABV3XD32_9ACTN</name>
<dbReference type="NCBIfam" id="NF033632">
    <property type="entry name" value="SLATT_4"/>
    <property type="match status" value="1"/>
</dbReference>
<evidence type="ECO:0000313" key="2">
    <source>
        <dbReference type="EMBL" id="MEX5718464.1"/>
    </source>
</evidence>
<keyword evidence="1" id="KW-0812">Transmembrane</keyword>
<proteinExistence type="predicted"/>
<keyword evidence="1" id="KW-0472">Membrane</keyword>
<feature type="transmembrane region" description="Helical" evidence="1">
    <location>
        <begin position="44"/>
        <end position="64"/>
    </location>
</feature>
<accession>A0ABV3XD32</accession>
<gene>
    <name evidence="2" type="ORF">ABQ292_08820</name>
</gene>
<feature type="transmembrane region" description="Helical" evidence="1">
    <location>
        <begin position="70"/>
        <end position="93"/>
    </location>
</feature>
<sequence length="96" mass="10353">MAEKRPSGPTADILLQAIVYYVLAINKDNAHFAMAERLQARHKAFGVPATITSVIVSTAIFTTLQEEAALGWKISTGLLSLVAAVLTALQTFFNYA</sequence>
<protein>
    <submittedName>
        <fullName evidence="2">SLATT domain-containing protein</fullName>
    </submittedName>
</protein>